<dbReference type="Proteomes" id="UP000678499">
    <property type="component" value="Unassembled WGS sequence"/>
</dbReference>
<dbReference type="AlphaFoldDB" id="A0A7R9GGA7"/>
<feature type="region of interest" description="Disordered" evidence="1">
    <location>
        <begin position="28"/>
        <end position="160"/>
    </location>
</feature>
<protein>
    <recommendedName>
        <fullName evidence="5">Secreted protein</fullName>
    </recommendedName>
</protein>
<keyword evidence="4" id="KW-1185">Reference proteome</keyword>
<feature type="compositionally biased region" description="Polar residues" evidence="1">
    <location>
        <begin position="103"/>
        <end position="139"/>
    </location>
</feature>
<feature type="compositionally biased region" description="Polar residues" evidence="1">
    <location>
        <begin position="62"/>
        <end position="88"/>
    </location>
</feature>
<reference evidence="3" key="1">
    <citation type="submission" date="2020-11" db="EMBL/GenBank/DDBJ databases">
        <authorList>
            <person name="Tran Van P."/>
        </authorList>
    </citation>
    <scope>NUCLEOTIDE SEQUENCE</scope>
</reference>
<accession>A0A7R9GGA7</accession>
<evidence type="ECO:0000256" key="1">
    <source>
        <dbReference type="SAM" id="MobiDB-lite"/>
    </source>
</evidence>
<proteinExistence type="predicted"/>
<feature type="signal peptide" evidence="2">
    <location>
        <begin position="1"/>
        <end position="20"/>
    </location>
</feature>
<dbReference type="EMBL" id="CAJPEX010002817">
    <property type="protein sequence ID" value="CAG0921513.1"/>
    <property type="molecule type" value="Genomic_DNA"/>
</dbReference>
<dbReference type="EMBL" id="OA884854">
    <property type="protein sequence ID" value="CAD7281361.1"/>
    <property type="molecule type" value="Genomic_DNA"/>
</dbReference>
<feature type="compositionally biased region" description="Low complexity" evidence="1">
    <location>
        <begin position="89"/>
        <end position="102"/>
    </location>
</feature>
<evidence type="ECO:0000313" key="3">
    <source>
        <dbReference type="EMBL" id="CAD7281361.1"/>
    </source>
</evidence>
<evidence type="ECO:0000313" key="4">
    <source>
        <dbReference type="Proteomes" id="UP000678499"/>
    </source>
</evidence>
<feature type="chain" id="PRO_5036210808" description="Secreted protein" evidence="2">
    <location>
        <begin position="21"/>
        <end position="160"/>
    </location>
</feature>
<organism evidence="3">
    <name type="scientific">Notodromas monacha</name>
    <dbReference type="NCBI Taxonomy" id="399045"/>
    <lineage>
        <taxon>Eukaryota</taxon>
        <taxon>Metazoa</taxon>
        <taxon>Ecdysozoa</taxon>
        <taxon>Arthropoda</taxon>
        <taxon>Crustacea</taxon>
        <taxon>Oligostraca</taxon>
        <taxon>Ostracoda</taxon>
        <taxon>Podocopa</taxon>
        <taxon>Podocopida</taxon>
        <taxon>Cypridocopina</taxon>
        <taxon>Cypridoidea</taxon>
        <taxon>Cyprididae</taxon>
        <taxon>Notodromas</taxon>
    </lineage>
</organism>
<evidence type="ECO:0000256" key="2">
    <source>
        <dbReference type="SAM" id="SignalP"/>
    </source>
</evidence>
<name>A0A7R9GGA7_9CRUS</name>
<gene>
    <name evidence="3" type="ORF">NMOB1V02_LOCUS9008</name>
</gene>
<keyword evidence="2" id="KW-0732">Signal</keyword>
<sequence length="160" mass="17315">MKLVFCAFFAYAIVVHSSAAMDNVHNNQPKEVSQQSSQSVEAINNAAAAKGPEKQETLKPEAQTQVPFPVSNSQFPNQQQHGNQGDLVNNNPQHQNNEGNPPTDLNNKPKNPNSILDGTQEANHVSGQPNIVPNAGETTSSDEKRKLTAPWPATVAQQQN</sequence>
<evidence type="ECO:0008006" key="5">
    <source>
        <dbReference type="Google" id="ProtNLM"/>
    </source>
</evidence>